<dbReference type="InterPro" id="IPR011256">
    <property type="entry name" value="Reg_factor_effector_dom_sf"/>
</dbReference>
<dbReference type="RefSeq" id="WP_025287469.1">
    <property type="nucleotide sequence ID" value="NZ_CP003181.2"/>
</dbReference>
<protein>
    <submittedName>
        <fullName evidence="5">Transcriptional regulator, AraC family</fullName>
    </submittedName>
</protein>
<dbReference type="PANTHER" id="PTHR40055:SF1">
    <property type="entry name" value="TRANSCRIPTIONAL REGULATOR YGIV-RELATED"/>
    <property type="match status" value="1"/>
</dbReference>
<reference evidence="6" key="1">
    <citation type="submission" date="2012-06" db="EMBL/GenBank/DDBJ databases">
        <title>Genome analysis of multiple Granulibacter bethesdensis isolates demonstrates substantial genome diversity.</title>
        <authorList>
            <person name="Greenberg D.E."/>
            <person name="Porcella S.F."/>
            <person name="Zarember K."/>
            <person name="Zelazny A.M."/>
            <person name="Bruno D."/>
            <person name="Martens C."/>
            <person name="Barbian K.D."/>
            <person name="Jaske E."/>
            <person name="Holland S.M."/>
        </authorList>
    </citation>
    <scope>NUCLEOTIDE SEQUENCE [LARGE SCALE GENOMIC DNA]</scope>
    <source>
        <strain evidence="6">CGDNIH3</strain>
    </source>
</reference>
<keyword evidence="1" id="KW-0805">Transcription regulation</keyword>
<dbReference type="InterPro" id="IPR018062">
    <property type="entry name" value="HTH_AraC-typ_CS"/>
</dbReference>
<dbReference type="InterPro" id="IPR009057">
    <property type="entry name" value="Homeodomain-like_sf"/>
</dbReference>
<dbReference type="Gene3D" id="1.10.10.60">
    <property type="entry name" value="Homeodomain-like"/>
    <property type="match status" value="2"/>
</dbReference>
<evidence type="ECO:0000256" key="1">
    <source>
        <dbReference type="ARBA" id="ARBA00023015"/>
    </source>
</evidence>
<evidence type="ECO:0000256" key="2">
    <source>
        <dbReference type="ARBA" id="ARBA00023125"/>
    </source>
</evidence>
<dbReference type="Gene3D" id="3.20.80.10">
    <property type="entry name" value="Regulatory factor, effector binding domain"/>
    <property type="match status" value="1"/>
</dbReference>
<evidence type="ECO:0000256" key="3">
    <source>
        <dbReference type="ARBA" id="ARBA00023163"/>
    </source>
</evidence>
<dbReference type="InterPro" id="IPR050908">
    <property type="entry name" value="SmbC-like"/>
</dbReference>
<dbReference type="SMART" id="SM00342">
    <property type="entry name" value="HTH_ARAC"/>
    <property type="match status" value="1"/>
</dbReference>
<keyword evidence="2" id="KW-0238">DNA-binding</keyword>
<dbReference type="InterPro" id="IPR010499">
    <property type="entry name" value="AraC_E-bd"/>
</dbReference>
<sequence>MKVPLQHYHSRMQRVLDYIDHHLDDELSVEILSNVAAFSKYHFHRQFTVLFGLSVHNYIQLSRLKRASFRLAYRNAERITNIALDAGYDAPDAFARAFRKQFGQSPSTFRTDPDWQQLLETFEPLDQARSRCIQLRFTIENITIRETDPIPVAIMTHRGDPATIGATIQRFISWRKATGMTPGISPTFNIFHSDPHTTSPEEYRLDLCVGTDRRSEANGENIEQGIIPGGRCAVLRITGQSDNLEQAATYLYRIWLPISHETPGDFPLYCQRITLFPDVAEHQAVTDLFLPLQ</sequence>
<keyword evidence="3" id="KW-0804">Transcription</keyword>
<dbReference type="InterPro" id="IPR020449">
    <property type="entry name" value="Tscrpt_reg_AraC-type_HTH"/>
</dbReference>
<dbReference type="PROSITE" id="PS00041">
    <property type="entry name" value="HTH_ARAC_FAMILY_1"/>
    <property type="match status" value="1"/>
</dbReference>
<dbReference type="SUPFAM" id="SSF55136">
    <property type="entry name" value="Probable bacterial effector-binding domain"/>
    <property type="match status" value="1"/>
</dbReference>
<name>A0AAN0VGW8_9PROT</name>
<dbReference type="InterPro" id="IPR018060">
    <property type="entry name" value="HTH_AraC"/>
</dbReference>
<evidence type="ECO:0000259" key="4">
    <source>
        <dbReference type="PROSITE" id="PS01124"/>
    </source>
</evidence>
<dbReference type="GO" id="GO:0003700">
    <property type="term" value="F:DNA-binding transcription factor activity"/>
    <property type="evidence" value="ECO:0007669"/>
    <property type="project" value="InterPro"/>
</dbReference>
<dbReference type="EMBL" id="CP003181">
    <property type="protein sequence ID" value="AHJ64066.1"/>
    <property type="molecule type" value="Genomic_DNA"/>
</dbReference>
<dbReference type="GO" id="GO:0043565">
    <property type="term" value="F:sequence-specific DNA binding"/>
    <property type="evidence" value="ECO:0007669"/>
    <property type="project" value="InterPro"/>
</dbReference>
<dbReference type="Pfam" id="PF06445">
    <property type="entry name" value="GyrI-like"/>
    <property type="match status" value="1"/>
</dbReference>
<evidence type="ECO:0000313" key="5">
    <source>
        <dbReference type="EMBL" id="AHJ64066.1"/>
    </source>
</evidence>
<organism evidence="5 6">
    <name type="scientific">Granulibacter bethesdensis</name>
    <dbReference type="NCBI Taxonomy" id="364410"/>
    <lineage>
        <taxon>Bacteria</taxon>
        <taxon>Pseudomonadati</taxon>
        <taxon>Pseudomonadota</taxon>
        <taxon>Alphaproteobacteria</taxon>
        <taxon>Acetobacterales</taxon>
        <taxon>Acetobacteraceae</taxon>
        <taxon>Granulibacter</taxon>
    </lineage>
</organism>
<dbReference type="PROSITE" id="PS01124">
    <property type="entry name" value="HTH_ARAC_FAMILY_2"/>
    <property type="match status" value="1"/>
</dbReference>
<proteinExistence type="predicted"/>
<dbReference type="Proteomes" id="UP000019438">
    <property type="component" value="Chromosome"/>
</dbReference>
<dbReference type="PANTHER" id="PTHR40055">
    <property type="entry name" value="TRANSCRIPTIONAL REGULATOR YGIV-RELATED"/>
    <property type="match status" value="1"/>
</dbReference>
<dbReference type="Pfam" id="PF12833">
    <property type="entry name" value="HTH_18"/>
    <property type="match status" value="1"/>
</dbReference>
<dbReference type="KEGG" id="gbc:GbCGDNIH3_2168"/>
<accession>A0AAN0VGW8</accession>
<dbReference type="InterPro" id="IPR029442">
    <property type="entry name" value="GyrI-like"/>
</dbReference>
<dbReference type="SUPFAM" id="SSF46689">
    <property type="entry name" value="Homeodomain-like"/>
    <property type="match status" value="2"/>
</dbReference>
<dbReference type="PRINTS" id="PR00032">
    <property type="entry name" value="HTHARAC"/>
</dbReference>
<feature type="domain" description="HTH araC/xylS-type" evidence="4">
    <location>
        <begin position="13"/>
        <end position="112"/>
    </location>
</feature>
<dbReference type="AlphaFoldDB" id="A0AAN0VGW8"/>
<gene>
    <name evidence="5" type="ORF">GbCGDNIH3_2168</name>
</gene>
<evidence type="ECO:0000313" key="6">
    <source>
        <dbReference type="Proteomes" id="UP000019438"/>
    </source>
</evidence>
<dbReference type="SMART" id="SM00871">
    <property type="entry name" value="AraC_E_bind"/>
    <property type="match status" value="1"/>
</dbReference>